<sequence>MTVLSSEIANFGNTRNVKGNPNNPKNYNADGTLKPIDQHVIDEVFFHKGNYARPSLSTSSGSPISAGCQTGGCGPGTLPTYREFIKNAEGFKGSYYLRAKPVLTVPKQ</sequence>
<proteinExistence type="predicted"/>
<accession>A0A368ZU30</accession>
<evidence type="ECO:0000313" key="2">
    <source>
        <dbReference type="EMBL" id="RCX00485.1"/>
    </source>
</evidence>
<dbReference type="EMBL" id="QPJS01000016">
    <property type="protein sequence ID" value="RCX00485.1"/>
    <property type="molecule type" value="Genomic_DNA"/>
</dbReference>
<gene>
    <name evidence="2" type="ORF">DES35_1163</name>
</gene>
<protein>
    <submittedName>
        <fullName evidence="2">Uncharacterized protein</fullName>
    </submittedName>
</protein>
<feature type="region of interest" description="Disordered" evidence="1">
    <location>
        <begin position="1"/>
        <end position="31"/>
    </location>
</feature>
<dbReference type="Proteomes" id="UP000253517">
    <property type="component" value="Unassembled WGS sequence"/>
</dbReference>
<evidence type="ECO:0000256" key="1">
    <source>
        <dbReference type="SAM" id="MobiDB-lite"/>
    </source>
</evidence>
<evidence type="ECO:0000313" key="3">
    <source>
        <dbReference type="Proteomes" id="UP000253517"/>
    </source>
</evidence>
<organism evidence="2 3">
    <name type="scientific">Schleiferia thermophila</name>
    <dbReference type="NCBI Taxonomy" id="884107"/>
    <lineage>
        <taxon>Bacteria</taxon>
        <taxon>Pseudomonadati</taxon>
        <taxon>Bacteroidota</taxon>
        <taxon>Flavobacteriia</taxon>
        <taxon>Flavobacteriales</taxon>
        <taxon>Schleiferiaceae</taxon>
        <taxon>Schleiferia</taxon>
    </lineage>
</organism>
<keyword evidence="3" id="KW-1185">Reference proteome</keyword>
<dbReference type="AlphaFoldDB" id="A0A368ZU30"/>
<comment type="caution">
    <text evidence="2">The sequence shown here is derived from an EMBL/GenBank/DDBJ whole genome shotgun (WGS) entry which is preliminary data.</text>
</comment>
<name>A0A368ZU30_9FLAO</name>
<dbReference type="RefSeq" id="WP_125039486.1">
    <property type="nucleotide sequence ID" value="NZ_BHZF01000009.1"/>
</dbReference>
<reference evidence="2 3" key="1">
    <citation type="submission" date="2018-07" db="EMBL/GenBank/DDBJ databases">
        <title>Genomic Encyclopedia of Type Strains, Phase IV (KMG-IV): sequencing the most valuable type-strain genomes for metagenomic binning, comparative biology and taxonomic classification.</title>
        <authorList>
            <person name="Goeker M."/>
        </authorList>
    </citation>
    <scope>NUCLEOTIDE SEQUENCE [LARGE SCALE GENOMIC DNA]</scope>
    <source>
        <strain evidence="2 3">DSM 21410</strain>
    </source>
</reference>
<feature type="compositionally biased region" description="Polar residues" evidence="1">
    <location>
        <begin position="1"/>
        <end position="26"/>
    </location>
</feature>